<feature type="compositionally biased region" description="Basic residues" evidence="10">
    <location>
        <begin position="116"/>
        <end position="125"/>
    </location>
</feature>
<dbReference type="Pfam" id="PF13771">
    <property type="entry name" value="zf-HC5HC2H"/>
    <property type="match status" value="1"/>
</dbReference>
<accession>A0A8S2AW12</accession>
<name>A0A8S2AW12_ARAAE</name>
<evidence type="ECO:0000256" key="8">
    <source>
        <dbReference type="ARBA" id="ARBA00023242"/>
    </source>
</evidence>
<dbReference type="Proteomes" id="UP000682877">
    <property type="component" value="Chromosome 7"/>
</dbReference>
<dbReference type="PROSITE" id="PS50089">
    <property type="entry name" value="ZF_RING_2"/>
    <property type="match status" value="1"/>
</dbReference>
<dbReference type="PROSITE" id="PS50172">
    <property type="entry name" value="BRCT"/>
    <property type="match status" value="2"/>
</dbReference>
<dbReference type="InterPro" id="IPR001357">
    <property type="entry name" value="BRCT_dom"/>
</dbReference>
<organism evidence="14 15">
    <name type="scientific">Arabidopsis arenosa</name>
    <name type="common">Sand rock-cress</name>
    <name type="synonym">Cardaminopsis arenosa</name>
    <dbReference type="NCBI Taxonomy" id="38785"/>
    <lineage>
        <taxon>Eukaryota</taxon>
        <taxon>Viridiplantae</taxon>
        <taxon>Streptophyta</taxon>
        <taxon>Embryophyta</taxon>
        <taxon>Tracheophyta</taxon>
        <taxon>Spermatophyta</taxon>
        <taxon>Magnoliopsida</taxon>
        <taxon>eudicotyledons</taxon>
        <taxon>Gunneridae</taxon>
        <taxon>Pentapetalae</taxon>
        <taxon>rosids</taxon>
        <taxon>malvids</taxon>
        <taxon>Brassicales</taxon>
        <taxon>Brassicaceae</taxon>
        <taxon>Camelineae</taxon>
        <taxon>Arabidopsis</taxon>
    </lineage>
</organism>
<dbReference type="Pfam" id="PF16589">
    <property type="entry name" value="BRCT_2"/>
    <property type="match status" value="1"/>
</dbReference>
<dbReference type="Gene3D" id="3.30.40.10">
    <property type="entry name" value="Zinc/RING finger domain, C3HC4 (zinc finger)"/>
    <property type="match status" value="2"/>
</dbReference>
<keyword evidence="8" id="KW-0539">Nucleus</keyword>
<feature type="region of interest" description="Disordered" evidence="10">
    <location>
        <begin position="304"/>
        <end position="501"/>
    </location>
</feature>
<keyword evidence="4" id="KW-0227">DNA damage</keyword>
<dbReference type="PIRSF" id="PIRSF001734">
    <property type="entry name" value="BRCA1"/>
    <property type="match status" value="1"/>
</dbReference>
<dbReference type="GO" id="GO:0000724">
    <property type="term" value="P:double-strand break repair via homologous recombination"/>
    <property type="evidence" value="ECO:0007669"/>
    <property type="project" value="TreeGrafter"/>
</dbReference>
<feature type="domain" description="BRCT" evidence="12">
    <location>
        <begin position="719"/>
        <end position="817"/>
    </location>
</feature>
<dbReference type="PANTHER" id="PTHR13763">
    <property type="entry name" value="BREAST CANCER TYPE 1 SUSCEPTIBILITY PROTEIN BRCA1"/>
    <property type="match status" value="1"/>
</dbReference>
<evidence type="ECO:0000313" key="14">
    <source>
        <dbReference type="EMBL" id="CAE6185365.1"/>
    </source>
</evidence>
<dbReference type="InterPro" id="IPR031099">
    <property type="entry name" value="BRCA1-associated"/>
</dbReference>
<evidence type="ECO:0000256" key="1">
    <source>
        <dbReference type="ARBA" id="ARBA00004123"/>
    </source>
</evidence>
<evidence type="ECO:0000256" key="2">
    <source>
        <dbReference type="ARBA" id="ARBA00022723"/>
    </source>
</evidence>
<dbReference type="SUPFAM" id="SSF57850">
    <property type="entry name" value="RING/U-box"/>
    <property type="match status" value="1"/>
</dbReference>
<dbReference type="PANTHER" id="PTHR13763:SF0">
    <property type="entry name" value="BREAST CANCER TYPE 1 SUSCEPTIBILITY PROTEIN"/>
    <property type="match status" value="1"/>
</dbReference>
<keyword evidence="2" id="KW-0479">Metal-binding</keyword>
<keyword evidence="3" id="KW-0677">Repeat</keyword>
<evidence type="ECO:0000259" key="13">
    <source>
        <dbReference type="PROSITE" id="PS51805"/>
    </source>
</evidence>
<feature type="region of interest" description="Disordered" evidence="10">
    <location>
        <begin position="89"/>
        <end position="153"/>
    </location>
</feature>
<keyword evidence="7" id="KW-0234">DNA repair</keyword>
<gene>
    <name evidence="14" type="ORF">AARE701A_LOCUS18874</name>
</gene>
<dbReference type="InterPro" id="IPR017907">
    <property type="entry name" value="Znf_RING_CS"/>
</dbReference>
<dbReference type="SMART" id="SM00292">
    <property type="entry name" value="BRCT"/>
    <property type="match status" value="2"/>
</dbReference>
<dbReference type="SUPFAM" id="SSF52113">
    <property type="entry name" value="BRCT domain"/>
    <property type="match status" value="2"/>
</dbReference>
<reference evidence="14" key="1">
    <citation type="submission" date="2021-01" db="EMBL/GenBank/DDBJ databases">
        <authorList>
            <person name="Bezrukov I."/>
        </authorList>
    </citation>
    <scope>NUCLEOTIDE SEQUENCE</scope>
</reference>
<evidence type="ECO:0000256" key="7">
    <source>
        <dbReference type="ARBA" id="ARBA00023204"/>
    </source>
</evidence>
<dbReference type="PROSITE" id="PS00518">
    <property type="entry name" value="ZF_RING_1"/>
    <property type="match status" value="1"/>
</dbReference>
<dbReference type="GO" id="GO:0008270">
    <property type="term" value="F:zinc ion binding"/>
    <property type="evidence" value="ECO:0007669"/>
    <property type="project" value="UniProtKB-KW"/>
</dbReference>
<dbReference type="InterPro" id="IPR034732">
    <property type="entry name" value="EPHD"/>
</dbReference>
<dbReference type="FunFam" id="3.40.50.10190:FF:000006">
    <property type="entry name" value="Breast cancer type 1 susceptibility protein homolog"/>
    <property type="match status" value="1"/>
</dbReference>
<protein>
    <submittedName>
        <fullName evidence="14">Uncharacterized protein</fullName>
    </submittedName>
</protein>
<evidence type="ECO:0000313" key="15">
    <source>
        <dbReference type="Proteomes" id="UP000682877"/>
    </source>
</evidence>
<dbReference type="Pfam" id="PF13923">
    <property type="entry name" value="zf-C3HC4_2"/>
    <property type="match status" value="1"/>
</dbReference>
<evidence type="ECO:0000256" key="5">
    <source>
        <dbReference type="ARBA" id="ARBA00022771"/>
    </source>
</evidence>
<feature type="compositionally biased region" description="Basic and acidic residues" evidence="10">
    <location>
        <begin position="323"/>
        <end position="332"/>
    </location>
</feature>
<feature type="domain" description="RING-type" evidence="11">
    <location>
        <begin position="16"/>
        <end position="54"/>
    </location>
</feature>
<dbReference type="PROSITE" id="PS51805">
    <property type="entry name" value="EPHD"/>
    <property type="match status" value="1"/>
</dbReference>
<feature type="compositionally biased region" description="Basic residues" evidence="10">
    <location>
        <begin position="308"/>
        <end position="322"/>
    </location>
</feature>
<dbReference type="InterPro" id="IPR036420">
    <property type="entry name" value="BRCT_dom_sf"/>
</dbReference>
<dbReference type="FunFam" id="3.30.40.10:FF:000310">
    <property type="entry name" value="Breast cancer associated RING 1"/>
    <property type="match status" value="1"/>
</dbReference>
<feature type="domain" description="BRCT" evidence="12">
    <location>
        <begin position="838"/>
        <end position="939"/>
    </location>
</feature>
<evidence type="ECO:0000256" key="4">
    <source>
        <dbReference type="ARBA" id="ARBA00022763"/>
    </source>
</evidence>
<dbReference type="GO" id="GO:0004842">
    <property type="term" value="F:ubiquitin-protein transferase activity"/>
    <property type="evidence" value="ECO:0007669"/>
    <property type="project" value="TreeGrafter"/>
</dbReference>
<feature type="compositionally biased region" description="Polar residues" evidence="10">
    <location>
        <begin position="486"/>
        <end position="497"/>
    </location>
</feature>
<dbReference type="FunFam" id="3.30.40.10:FF:000352">
    <property type="entry name" value="Breast cancer associated RING 1"/>
    <property type="match status" value="1"/>
</dbReference>
<dbReference type="GO" id="GO:0045944">
    <property type="term" value="P:positive regulation of transcription by RNA polymerase II"/>
    <property type="evidence" value="ECO:0007669"/>
    <property type="project" value="TreeGrafter"/>
</dbReference>
<dbReference type="InterPro" id="IPR013083">
    <property type="entry name" value="Znf_RING/FYVE/PHD"/>
</dbReference>
<dbReference type="Gene3D" id="3.40.50.10190">
    <property type="entry name" value="BRCT domain"/>
    <property type="match status" value="2"/>
</dbReference>
<dbReference type="CDD" id="cd17734">
    <property type="entry name" value="BRCT_Bard1_rpt1"/>
    <property type="match status" value="1"/>
</dbReference>
<proteinExistence type="predicted"/>
<feature type="compositionally biased region" description="Basic and acidic residues" evidence="10">
    <location>
        <begin position="126"/>
        <end position="136"/>
    </location>
</feature>
<comment type="subcellular location">
    <subcellularLocation>
        <location evidence="1">Nucleus</location>
    </subcellularLocation>
</comment>
<feature type="compositionally biased region" description="Basic and acidic residues" evidence="10">
    <location>
        <begin position="475"/>
        <end position="485"/>
    </location>
</feature>
<dbReference type="GO" id="GO:0005634">
    <property type="term" value="C:nucleus"/>
    <property type="evidence" value="ECO:0007669"/>
    <property type="project" value="UniProtKB-SubCell"/>
</dbReference>
<keyword evidence="5 9" id="KW-0863">Zinc-finger</keyword>
<dbReference type="SMART" id="SM00184">
    <property type="entry name" value="RING"/>
    <property type="match status" value="1"/>
</dbReference>
<keyword evidence="6" id="KW-0862">Zinc</keyword>
<dbReference type="Pfam" id="PF00533">
    <property type="entry name" value="BRCT"/>
    <property type="match status" value="1"/>
</dbReference>
<evidence type="ECO:0000256" key="3">
    <source>
        <dbReference type="ARBA" id="ARBA00022737"/>
    </source>
</evidence>
<keyword evidence="15" id="KW-1185">Reference proteome</keyword>
<feature type="compositionally biased region" description="Basic and acidic residues" evidence="10">
    <location>
        <begin position="96"/>
        <end position="115"/>
    </location>
</feature>
<feature type="compositionally biased region" description="Polar residues" evidence="10">
    <location>
        <begin position="373"/>
        <end position="385"/>
    </location>
</feature>
<evidence type="ECO:0000259" key="12">
    <source>
        <dbReference type="PROSITE" id="PS50172"/>
    </source>
</evidence>
<evidence type="ECO:0000256" key="10">
    <source>
        <dbReference type="SAM" id="MobiDB-lite"/>
    </source>
</evidence>
<evidence type="ECO:0000256" key="9">
    <source>
        <dbReference type="PROSITE-ProRule" id="PRU00175"/>
    </source>
</evidence>
<dbReference type="EMBL" id="LR999457">
    <property type="protein sequence ID" value="CAE6185365.1"/>
    <property type="molecule type" value="Genomic_DNA"/>
</dbReference>
<evidence type="ECO:0000259" key="11">
    <source>
        <dbReference type="PROSITE" id="PS50089"/>
    </source>
</evidence>
<sequence>MADTSHLERMGRELKCPICLSLFNSAVSLSCNHVFCNACIVKSMKMDATCPVCKIPYHRREIRGAPHMDSLVSIYKNMEDASGVNLFVSQNNPSPLDKEKHVRDASIEKASDKNRQGSRKGRTSKRKEYGKTKETDVDASGHIVMKPSSQTKKRVQLLQNLSSEGLTKPTESVETAENPKDYTENTVIRLDEHPGLSKEGNLSPFFWLRDEGDGENSSQRTESDQLLDAKPVDVPSFSDLMDSDHESLSKMSKKSLIHGDMFDSEMFEWTQRPCSPEILPSPVKAKVLGRGDVDLTQKKLSKVASSKCKNRKAGSARNKVARRSVEVSKEDNMESSAVANISEKQDSRGTSGTIIRNDGNPDENVKAKRATRSKGQSSRVQSDLNVSKEAADEKQGTKRKRSSIKSSPAGPIIGSNELSLGTEIVGKGDQDRAHGPSDTHPEKQRLTEKPSLKKRGRKSNASSSLEDLSGKTQKKTSEKRLKLDSHLTSSKATQSHGNGILADELNQVGDIQDSTNKKKSTVGKDNHTMQVVEKCSAINKSSSGGSAHLRRCDGPSTKKFTCAFCQSSEDTEASGEMAHYHRGKPVSADFNGGSKVIHVHKNCAEWAPNVYFNNLTVVNLDVELTRSRRISCSCCGLKGAALGCYNKSCKNSFHVTCAKLIPECRWDNENFVMLCPLDASIKLPCEETNSKDRKCKRTPKGPLNSQPNQVSGKTSIAELQSKQFHGLSKKLVLSCSGLTVEEKTVITEFEELTGVTISKNWEPTVTHVIASINENGACKRTLKFMMAILEGKWILTIDWIKACMKNTKYVSEEPYEITMDVHGIREGPHLGRQRALKKKPKLFNGLKFYIMGDFELAYKGYLQDLIVAAGGTILRRRPVSSDDNEASTIVVFSVEPSKKKTLTQRRSDAEALAKSARARAASSSWVLDSIAGCQILDLI</sequence>
<feature type="compositionally biased region" description="Basic and acidic residues" evidence="10">
    <location>
        <begin position="426"/>
        <end position="451"/>
    </location>
</feature>
<dbReference type="AlphaFoldDB" id="A0A8S2AW12"/>
<dbReference type="CDD" id="cd23147">
    <property type="entry name" value="RING-HC_AtBRCA1-like"/>
    <property type="match status" value="1"/>
</dbReference>
<feature type="domain" description="PHD-type" evidence="13">
    <location>
        <begin position="559"/>
        <end position="679"/>
    </location>
</feature>
<feature type="region of interest" description="Disordered" evidence="10">
    <location>
        <begin position="208"/>
        <end position="238"/>
    </location>
</feature>
<dbReference type="InterPro" id="IPR001841">
    <property type="entry name" value="Znf_RING"/>
</dbReference>
<evidence type="ECO:0000256" key="6">
    <source>
        <dbReference type="ARBA" id="ARBA00022833"/>
    </source>
</evidence>
<feature type="region of interest" description="Disordered" evidence="10">
    <location>
        <begin position="691"/>
        <end position="710"/>
    </location>
</feature>